<protein>
    <submittedName>
        <fullName evidence="2">Uncharacterized protein</fullName>
    </submittedName>
</protein>
<reference evidence="2" key="1">
    <citation type="submission" date="2022-01" db="EMBL/GenBank/DDBJ databases">
        <title>Genome Sequence Resource for Two Populations of Ditylenchus destructor, the Migratory Endoparasitic Phytonematode.</title>
        <authorList>
            <person name="Zhang H."/>
            <person name="Lin R."/>
            <person name="Xie B."/>
        </authorList>
    </citation>
    <scope>NUCLEOTIDE SEQUENCE</scope>
    <source>
        <strain evidence="2">BazhouSP</strain>
    </source>
</reference>
<feature type="compositionally biased region" description="Basic and acidic residues" evidence="1">
    <location>
        <begin position="27"/>
        <end position="41"/>
    </location>
</feature>
<evidence type="ECO:0000313" key="3">
    <source>
        <dbReference type="Proteomes" id="UP001201812"/>
    </source>
</evidence>
<name>A0AAD4N163_9BILA</name>
<organism evidence="2 3">
    <name type="scientific">Ditylenchus destructor</name>
    <dbReference type="NCBI Taxonomy" id="166010"/>
    <lineage>
        <taxon>Eukaryota</taxon>
        <taxon>Metazoa</taxon>
        <taxon>Ecdysozoa</taxon>
        <taxon>Nematoda</taxon>
        <taxon>Chromadorea</taxon>
        <taxon>Rhabditida</taxon>
        <taxon>Tylenchina</taxon>
        <taxon>Tylenchomorpha</taxon>
        <taxon>Sphaerularioidea</taxon>
        <taxon>Anguinidae</taxon>
        <taxon>Anguininae</taxon>
        <taxon>Ditylenchus</taxon>
    </lineage>
</organism>
<comment type="caution">
    <text evidence="2">The sequence shown here is derived from an EMBL/GenBank/DDBJ whole genome shotgun (WGS) entry which is preliminary data.</text>
</comment>
<evidence type="ECO:0000313" key="2">
    <source>
        <dbReference type="EMBL" id="KAI1708123.1"/>
    </source>
</evidence>
<dbReference type="Proteomes" id="UP001201812">
    <property type="component" value="Unassembled WGS sequence"/>
</dbReference>
<evidence type="ECO:0000256" key="1">
    <source>
        <dbReference type="SAM" id="MobiDB-lite"/>
    </source>
</evidence>
<accession>A0AAD4N163</accession>
<feature type="compositionally biased region" description="Basic and acidic residues" evidence="1">
    <location>
        <begin position="1"/>
        <end position="11"/>
    </location>
</feature>
<sequence>MKKGEWKKEHLALLTESASRSTEGEDQAGRPKEPQELDCKISTHLSKNAAKPTRAAQSDYPAIQDDFVHKFWEKKKRKTCERRTAGTILLAGVDGHSFVVGQGPRVELAERAHKKLEGRPFKGSDIPRRPSIRDCAITYIKTHKEKGNGVWPTCAYKMVREIKKSIWQQALTPVPHISELCCVNMFLGLDWEVRQEGPRATQTPFLPERTSSLVLSALASYVFVVVG</sequence>
<feature type="region of interest" description="Disordered" evidence="1">
    <location>
        <begin position="1"/>
        <end position="57"/>
    </location>
</feature>
<proteinExistence type="predicted"/>
<gene>
    <name evidence="2" type="ORF">DdX_12071</name>
</gene>
<keyword evidence="3" id="KW-1185">Reference proteome</keyword>
<dbReference type="EMBL" id="JAKKPZ010000037">
    <property type="protein sequence ID" value="KAI1708123.1"/>
    <property type="molecule type" value="Genomic_DNA"/>
</dbReference>
<dbReference type="AlphaFoldDB" id="A0AAD4N163"/>